<dbReference type="PROSITE" id="PS50850">
    <property type="entry name" value="MFS"/>
    <property type="match status" value="1"/>
</dbReference>
<evidence type="ECO:0000259" key="4">
    <source>
        <dbReference type="PROSITE" id="PS50850"/>
    </source>
</evidence>
<keyword evidence="3" id="KW-0812">Transmembrane</keyword>
<feature type="transmembrane region" description="Helical" evidence="3">
    <location>
        <begin position="150"/>
        <end position="174"/>
    </location>
</feature>
<gene>
    <name evidence="5" type="ORF">PV10_04986</name>
</gene>
<dbReference type="Gene3D" id="1.20.1250.20">
    <property type="entry name" value="MFS general substrate transporter like domains"/>
    <property type="match status" value="2"/>
</dbReference>
<dbReference type="GO" id="GO:0022857">
    <property type="term" value="F:transmembrane transporter activity"/>
    <property type="evidence" value="ECO:0007669"/>
    <property type="project" value="InterPro"/>
</dbReference>
<dbReference type="GeneID" id="27322831"/>
<dbReference type="PANTHER" id="PTHR23520:SF5">
    <property type="entry name" value="TRANSPORTER, PUTATIVE (AFU_ORTHOLOGUE AFUA_3G04000)-RELATED"/>
    <property type="match status" value="1"/>
</dbReference>
<feature type="region of interest" description="Disordered" evidence="2">
    <location>
        <begin position="461"/>
        <end position="490"/>
    </location>
</feature>
<dbReference type="PANTHER" id="PTHR23520">
    <property type="entry name" value="TRANSPORTER, PUTATIVE (AFU_ORTHOLOGUE AFUA_3G04000)-RELATED"/>
    <property type="match status" value="1"/>
</dbReference>
<dbReference type="OrthoDB" id="10027823at2759"/>
<reference evidence="5 6" key="1">
    <citation type="submission" date="2015-01" db="EMBL/GenBank/DDBJ databases">
        <title>The Genome Sequence of Exophiala mesophila CBS40295.</title>
        <authorList>
            <consortium name="The Broad Institute Genomics Platform"/>
            <person name="Cuomo C."/>
            <person name="de Hoog S."/>
            <person name="Gorbushina A."/>
            <person name="Stielow B."/>
            <person name="Teixiera M."/>
            <person name="Abouelleil A."/>
            <person name="Chapman S.B."/>
            <person name="Priest M."/>
            <person name="Young S.K."/>
            <person name="Wortman J."/>
            <person name="Nusbaum C."/>
            <person name="Birren B."/>
        </authorList>
    </citation>
    <scope>NUCLEOTIDE SEQUENCE [LARGE SCALE GENOMIC DNA]</scope>
    <source>
        <strain evidence="5 6">CBS 40295</strain>
    </source>
</reference>
<dbReference type="Pfam" id="PF07690">
    <property type="entry name" value="MFS_1"/>
    <property type="match status" value="2"/>
</dbReference>
<dbReference type="AlphaFoldDB" id="A0A0D1ZGI6"/>
<dbReference type="VEuPathDB" id="FungiDB:PV10_04986"/>
<feature type="transmembrane region" description="Helical" evidence="3">
    <location>
        <begin position="345"/>
        <end position="366"/>
    </location>
</feature>
<dbReference type="EMBL" id="KN847522">
    <property type="protein sequence ID" value="KIV93797.1"/>
    <property type="molecule type" value="Genomic_DNA"/>
</dbReference>
<dbReference type="HOGENOM" id="CLU_025894_2_0_1"/>
<dbReference type="OMA" id="CRVIFFA"/>
<sequence length="490" mass="52214">MSWARLSTLLGIPALRAAPRDVHLLYLSRLLRTAAFGSTGVILAVFLSSLGHSEIRVGAFMTLTLMGDVMLSLVLTNYADQFGRRRTTILGSGLMVVSGIVFTIASNYWVLLAAAVFGVISPSGNEIGPFRALEEGMLASLSAGLDMSSIFAWHVVAGTLGVSAGTFSAGWIMAALQKLLGWSEQLSYRGIFVAYAFIGTAKLIVALCLSDASELEPRRKHMNAVDSEESQSMLQSEATATKDRSTHGVVRRLLSAFIPSISPSTRSVLWKLCLLFAVDSFASGIVAFTLLSFYLKSRFQAPMSLLSSLLAIPFLLSAISSLLASPISKKLGLLPTMTLTHLPSAILLGLLPLAPTLELACVLLSLRAALSTMDQGPRSVFLAQVVKPEERIKVMGVVNTIKTLAQSAGPTITGGLAKAGYFGTAFILGGALKASYDIGLIIWWLSDRKVAKTHEYALAATSDSESVGESNPSNAGLTFQPSEGSRQFER</sequence>
<dbReference type="SUPFAM" id="SSF103473">
    <property type="entry name" value="MFS general substrate transporter"/>
    <property type="match status" value="1"/>
</dbReference>
<feature type="transmembrane region" description="Helical" evidence="3">
    <location>
        <begin position="186"/>
        <end position="207"/>
    </location>
</feature>
<feature type="transmembrane region" description="Helical" evidence="3">
    <location>
        <begin position="90"/>
        <end position="120"/>
    </location>
</feature>
<proteinExistence type="predicted"/>
<evidence type="ECO:0000256" key="1">
    <source>
        <dbReference type="ARBA" id="ARBA00004141"/>
    </source>
</evidence>
<keyword evidence="3" id="KW-0472">Membrane</keyword>
<dbReference type="InterPro" id="IPR011701">
    <property type="entry name" value="MFS"/>
</dbReference>
<dbReference type="RefSeq" id="XP_016225371.1">
    <property type="nucleotide sequence ID" value="XM_016369583.1"/>
</dbReference>
<evidence type="ECO:0000313" key="5">
    <source>
        <dbReference type="EMBL" id="KIV93797.1"/>
    </source>
</evidence>
<dbReference type="InterPro" id="IPR020846">
    <property type="entry name" value="MFS_dom"/>
</dbReference>
<evidence type="ECO:0000313" key="6">
    <source>
        <dbReference type="Proteomes" id="UP000054302"/>
    </source>
</evidence>
<name>A0A0D1ZGI6_EXOME</name>
<feature type="transmembrane region" description="Helical" evidence="3">
    <location>
        <begin position="30"/>
        <end position="51"/>
    </location>
</feature>
<dbReference type="GO" id="GO:0000329">
    <property type="term" value="C:fungal-type vacuole membrane"/>
    <property type="evidence" value="ECO:0007669"/>
    <property type="project" value="TreeGrafter"/>
</dbReference>
<evidence type="ECO:0000256" key="3">
    <source>
        <dbReference type="SAM" id="Phobius"/>
    </source>
</evidence>
<dbReference type="Proteomes" id="UP000054302">
    <property type="component" value="Unassembled WGS sequence"/>
</dbReference>
<accession>A0A0D1ZGI6</accession>
<protein>
    <recommendedName>
        <fullName evidence="4">Major facilitator superfamily (MFS) profile domain-containing protein</fullName>
    </recommendedName>
</protein>
<evidence type="ECO:0000256" key="2">
    <source>
        <dbReference type="SAM" id="MobiDB-lite"/>
    </source>
</evidence>
<feature type="transmembrane region" description="Helical" evidence="3">
    <location>
        <begin position="268"/>
        <end position="293"/>
    </location>
</feature>
<keyword evidence="3" id="KW-1133">Transmembrane helix</keyword>
<feature type="transmembrane region" description="Helical" evidence="3">
    <location>
        <begin position="305"/>
        <end position="325"/>
    </location>
</feature>
<comment type="subcellular location">
    <subcellularLocation>
        <location evidence="1">Membrane</location>
        <topology evidence="1">Multi-pass membrane protein</topology>
    </subcellularLocation>
</comment>
<organism evidence="5 6">
    <name type="scientific">Exophiala mesophila</name>
    <name type="common">Black yeast-like fungus</name>
    <dbReference type="NCBI Taxonomy" id="212818"/>
    <lineage>
        <taxon>Eukaryota</taxon>
        <taxon>Fungi</taxon>
        <taxon>Dikarya</taxon>
        <taxon>Ascomycota</taxon>
        <taxon>Pezizomycotina</taxon>
        <taxon>Eurotiomycetes</taxon>
        <taxon>Chaetothyriomycetidae</taxon>
        <taxon>Chaetothyriales</taxon>
        <taxon>Herpotrichiellaceae</taxon>
        <taxon>Exophiala</taxon>
    </lineage>
</organism>
<dbReference type="InterPro" id="IPR036259">
    <property type="entry name" value="MFS_trans_sf"/>
</dbReference>
<keyword evidence="6" id="KW-1185">Reference proteome</keyword>
<dbReference type="STRING" id="212818.A0A0D1ZGI6"/>
<feature type="transmembrane region" description="Helical" evidence="3">
    <location>
        <begin position="57"/>
        <end position="78"/>
    </location>
</feature>
<feature type="domain" description="Major facilitator superfamily (MFS) profile" evidence="4">
    <location>
        <begin position="21"/>
        <end position="448"/>
    </location>
</feature>